<dbReference type="GO" id="GO:0006612">
    <property type="term" value="P:protein targeting to membrane"/>
    <property type="evidence" value="ECO:0007669"/>
    <property type="project" value="TreeGrafter"/>
</dbReference>
<dbReference type="PANTHER" id="PTHR22883:SF203">
    <property type="entry name" value="PALMITOYLTRANSFERASE"/>
    <property type="match status" value="1"/>
</dbReference>
<keyword evidence="6 7" id="KW-0012">Acyltransferase</keyword>
<comment type="similarity">
    <text evidence="7">Belongs to the DHHC palmitoyltransferase family.</text>
</comment>
<evidence type="ECO:0000256" key="1">
    <source>
        <dbReference type="ARBA" id="ARBA00004141"/>
    </source>
</evidence>
<proteinExistence type="inferred from homology"/>
<protein>
    <recommendedName>
        <fullName evidence="7">Palmitoyltransferase</fullName>
        <ecNumber evidence="7">2.3.1.225</ecNumber>
    </recommendedName>
</protein>
<evidence type="ECO:0000256" key="6">
    <source>
        <dbReference type="ARBA" id="ARBA00023315"/>
    </source>
</evidence>
<dbReference type="Pfam" id="PF01529">
    <property type="entry name" value="DHHC"/>
    <property type="match status" value="1"/>
</dbReference>
<feature type="transmembrane region" description="Helical" evidence="7">
    <location>
        <begin position="43"/>
        <end position="61"/>
    </location>
</feature>
<feature type="domain" description="Palmitoyltransferase DHHC" evidence="8">
    <location>
        <begin position="93"/>
        <end position="225"/>
    </location>
</feature>
<dbReference type="GO" id="GO:0016020">
    <property type="term" value="C:membrane"/>
    <property type="evidence" value="ECO:0007669"/>
    <property type="project" value="UniProtKB-SubCell"/>
</dbReference>
<comment type="subcellular location">
    <subcellularLocation>
        <location evidence="1">Membrane</location>
        <topology evidence="1">Multi-pass membrane protein</topology>
    </subcellularLocation>
</comment>
<comment type="caution">
    <text evidence="9">The sequence shown here is derived from an EMBL/GenBank/DDBJ whole genome shotgun (WGS) entry which is preliminary data.</text>
</comment>
<evidence type="ECO:0000256" key="7">
    <source>
        <dbReference type="RuleBase" id="RU079119"/>
    </source>
</evidence>
<feature type="transmembrane region" description="Helical" evidence="7">
    <location>
        <begin position="136"/>
        <end position="159"/>
    </location>
</feature>
<accession>A0AAU9JB95</accession>
<comment type="domain">
    <text evidence="7">The DHHC domain is required for palmitoyltransferase activity.</text>
</comment>
<dbReference type="PROSITE" id="PS50216">
    <property type="entry name" value="DHHC"/>
    <property type="match status" value="1"/>
</dbReference>
<dbReference type="GO" id="GO:0005794">
    <property type="term" value="C:Golgi apparatus"/>
    <property type="evidence" value="ECO:0007669"/>
    <property type="project" value="TreeGrafter"/>
</dbReference>
<evidence type="ECO:0000256" key="4">
    <source>
        <dbReference type="ARBA" id="ARBA00022989"/>
    </source>
</evidence>
<name>A0AAU9JB95_9CILI</name>
<dbReference type="GO" id="GO:0005783">
    <property type="term" value="C:endoplasmic reticulum"/>
    <property type="evidence" value="ECO:0007669"/>
    <property type="project" value="TreeGrafter"/>
</dbReference>
<keyword evidence="5 7" id="KW-0472">Membrane</keyword>
<evidence type="ECO:0000313" key="10">
    <source>
        <dbReference type="Proteomes" id="UP001162131"/>
    </source>
</evidence>
<sequence length="320" mass="36314">MKKNGFSLPLHPYQMLSWILLILFSISFYALYLPIMPSGLFEFYLLSFTILYLLTIFWIYLTTHGDPTDPVVLQELLAKKENKPFDSKKYSFMCTACKTHVSINSKHCGTCDKCIEGFDHHCKWLNNCIGKKNYRAFIYLLITVVSLTLLEISAGGYILNEIKNDGDPNDKIKSTLGINNQKKGAYIALIIVITSACSIICLLIMYLIGFHIWLRSKGWTTYDYVIRYRENKAKNKVLPEKDSFDSTTIQNKSDKILDLSEPPTSKRYHKAPTTDVSLYTFSSIITVPSGSQTLRGSSIATGYLSMTPNSSPQNEQQNVN</sequence>
<evidence type="ECO:0000256" key="2">
    <source>
        <dbReference type="ARBA" id="ARBA00022679"/>
    </source>
</evidence>
<dbReference type="EC" id="2.3.1.225" evidence="7"/>
<dbReference type="InterPro" id="IPR001594">
    <property type="entry name" value="Palmitoyltrfase_DHHC"/>
</dbReference>
<feature type="transmembrane region" description="Helical" evidence="7">
    <location>
        <begin position="12"/>
        <end position="31"/>
    </location>
</feature>
<keyword evidence="2 7" id="KW-0808">Transferase</keyword>
<dbReference type="GO" id="GO:0019706">
    <property type="term" value="F:protein-cysteine S-palmitoyltransferase activity"/>
    <property type="evidence" value="ECO:0007669"/>
    <property type="project" value="UniProtKB-EC"/>
</dbReference>
<dbReference type="AlphaFoldDB" id="A0AAU9JB95"/>
<comment type="catalytic activity">
    <reaction evidence="7">
        <text>L-cysteinyl-[protein] + hexadecanoyl-CoA = S-hexadecanoyl-L-cysteinyl-[protein] + CoA</text>
        <dbReference type="Rhea" id="RHEA:36683"/>
        <dbReference type="Rhea" id="RHEA-COMP:10131"/>
        <dbReference type="Rhea" id="RHEA-COMP:11032"/>
        <dbReference type="ChEBI" id="CHEBI:29950"/>
        <dbReference type="ChEBI" id="CHEBI:57287"/>
        <dbReference type="ChEBI" id="CHEBI:57379"/>
        <dbReference type="ChEBI" id="CHEBI:74151"/>
        <dbReference type="EC" id="2.3.1.225"/>
    </reaction>
</comment>
<organism evidence="9 10">
    <name type="scientific">Blepharisma stoltei</name>
    <dbReference type="NCBI Taxonomy" id="1481888"/>
    <lineage>
        <taxon>Eukaryota</taxon>
        <taxon>Sar</taxon>
        <taxon>Alveolata</taxon>
        <taxon>Ciliophora</taxon>
        <taxon>Postciliodesmatophora</taxon>
        <taxon>Heterotrichea</taxon>
        <taxon>Heterotrichida</taxon>
        <taxon>Blepharismidae</taxon>
        <taxon>Blepharisma</taxon>
    </lineage>
</organism>
<evidence type="ECO:0000259" key="8">
    <source>
        <dbReference type="Pfam" id="PF01529"/>
    </source>
</evidence>
<reference evidence="9" key="1">
    <citation type="submission" date="2021-09" db="EMBL/GenBank/DDBJ databases">
        <authorList>
            <consortium name="AG Swart"/>
            <person name="Singh M."/>
            <person name="Singh A."/>
            <person name="Seah K."/>
            <person name="Emmerich C."/>
        </authorList>
    </citation>
    <scope>NUCLEOTIDE SEQUENCE</scope>
    <source>
        <strain evidence="9">ATCC30299</strain>
    </source>
</reference>
<dbReference type="Proteomes" id="UP001162131">
    <property type="component" value="Unassembled WGS sequence"/>
</dbReference>
<dbReference type="PANTHER" id="PTHR22883">
    <property type="entry name" value="ZINC FINGER DHHC DOMAIN CONTAINING PROTEIN"/>
    <property type="match status" value="1"/>
</dbReference>
<evidence type="ECO:0000256" key="5">
    <source>
        <dbReference type="ARBA" id="ARBA00023136"/>
    </source>
</evidence>
<dbReference type="EMBL" id="CAJZBQ010000036">
    <property type="protein sequence ID" value="CAG9324202.1"/>
    <property type="molecule type" value="Genomic_DNA"/>
</dbReference>
<dbReference type="InterPro" id="IPR039859">
    <property type="entry name" value="PFA4/ZDH16/20/ERF2-like"/>
</dbReference>
<feature type="transmembrane region" description="Helical" evidence="7">
    <location>
        <begin position="185"/>
        <end position="208"/>
    </location>
</feature>
<keyword evidence="4 7" id="KW-1133">Transmembrane helix</keyword>
<keyword evidence="3 7" id="KW-0812">Transmembrane</keyword>
<keyword evidence="10" id="KW-1185">Reference proteome</keyword>
<evidence type="ECO:0000313" key="9">
    <source>
        <dbReference type="EMBL" id="CAG9324202.1"/>
    </source>
</evidence>
<gene>
    <name evidence="9" type="ORF">BSTOLATCC_MIC35999</name>
</gene>
<evidence type="ECO:0000256" key="3">
    <source>
        <dbReference type="ARBA" id="ARBA00022692"/>
    </source>
</evidence>